<gene>
    <name evidence="2" type="primary">tssJ</name>
    <name evidence="2" type="ORF">C5467_21925</name>
</gene>
<sequence>MAVINFKSVLMGSMVWLAAAGLAGCGLTQTMTDGTVAMTQSIFYKQVKTLHLDFNARSALNTNDAQTPLSTVVRVYQLKDNKAFERASYADLLSGDSEALKADRLAQRDIRVAPGGSVALDMPMEKAARFVAVVGMFHTPDVTNNDWRRVIRRDELAADKPRTIELGNGTLTLDPMKE</sequence>
<evidence type="ECO:0000256" key="1">
    <source>
        <dbReference type="SAM" id="SignalP"/>
    </source>
</evidence>
<reference evidence="2 3" key="1">
    <citation type="journal article" date="2019" name="Int. J. Syst. Evol. Microbiol.">
        <title>Photorhabdus khanii subsp. guanajuatensis subsp. nov., isolated from Heterorhabditis atacamensis, and Photorhabdus luminescens subsp. mexicana subsp. nov., isolated from Heterorhabditis mexicana entomopathogenic nematodes.</title>
        <authorList>
            <person name="Machado R.A.R."/>
            <person name="Bruno P."/>
            <person name="Arce C.C.M."/>
            <person name="Liechti N."/>
            <person name="Kohler A."/>
            <person name="Bernal J."/>
            <person name="Bruggmann R."/>
            <person name="Turlings T.C.J."/>
        </authorList>
    </citation>
    <scope>NUCLEOTIDE SEQUENCE [LARGE SCALE GENOMIC DNA]</scope>
    <source>
        <strain evidence="2 3">MEX20-17</strain>
    </source>
</reference>
<evidence type="ECO:0000313" key="3">
    <source>
        <dbReference type="Proteomes" id="UP000295598"/>
    </source>
</evidence>
<dbReference type="AlphaFoldDB" id="A0A4R4IXJ9"/>
<dbReference type="Gene3D" id="2.60.40.4150">
    <property type="entry name" value="Type VI secretion system, lipoprotein SciN"/>
    <property type="match status" value="1"/>
</dbReference>
<organism evidence="2 3">
    <name type="scientific">Photorhabdus khanii subsp. guanajuatensis</name>
    <dbReference type="NCBI Taxonomy" id="2100166"/>
    <lineage>
        <taxon>Bacteria</taxon>
        <taxon>Pseudomonadati</taxon>
        <taxon>Pseudomonadota</taxon>
        <taxon>Gammaproteobacteria</taxon>
        <taxon>Enterobacterales</taxon>
        <taxon>Morganellaceae</taxon>
        <taxon>Photorhabdus</taxon>
    </lineage>
</organism>
<dbReference type="Proteomes" id="UP000295598">
    <property type="component" value="Unassembled WGS sequence"/>
</dbReference>
<feature type="signal peptide" evidence="1">
    <location>
        <begin position="1"/>
        <end position="18"/>
    </location>
</feature>
<dbReference type="InterPro" id="IPR038706">
    <property type="entry name" value="Type_VI_SciN-like_sf"/>
</dbReference>
<evidence type="ECO:0000313" key="2">
    <source>
        <dbReference type="EMBL" id="TDB45432.1"/>
    </source>
</evidence>
<comment type="caution">
    <text evidence="2">The sequence shown here is derived from an EMBL/GenBank/DDBJ whole genome shotgun (WGS) entry which is preliminary data.</text>
</comment>
<dbReference type="RefSeq" id="WP_132356159.1">
    <property type="nucleotide sequence ID" value="NZ_CAWOJO010000064.1"/>
</dbReference>
<accession>A0A4R4IXJ9</accession>
<dbReference type="EMBL" id="PUJY01000064">
    <property type="protein sequence ID" value="TDB45432.1"/>
    <property type="molecule type" value="Genomic_DNA"/>
</dbReference>
<dbReference type="NCBIfam" id="TIGR03352">
    <property type="entry name" value="VI_chp_3"/>
    <property type="match status" value="1"/>
</dbReference>
<proteinExistence type="predicted"/>
<dbReference type="Pfam" id="PF12790">
    <property type="entry name" value="T6SS-SciN"/>
    <property type="match status" value="1"/>
</dbReference>
<keyword evidence="2" id="KW-0449">Lipoprotein</keyword>
<protein>
    <submittedName>
        <fullName evidence="2">Type VI secretion system lipoprotein TssJ</fullName>
    </submittedName>
</protein>
<dbReference type="PROSITE" id="PS51257">
    <property type="entry name" value="PROKAR_LIPOPROTEIN"/>
    <property type="match status" value="1"/>
</dbReference>
<dbReference type="InterPro" id="IPR017734">
    <property type="entry name" value="T6SS_SciN"/>
</dbReference>
<keyword evidence="1" id="KW-0732">Signal</keyword>
<dbReference type="PANTHER" id="PTHR37625">
    <property type="entry name" value="OUTER MEMBRANE LIPOPROTEIN-RELATED"/>
    <property type="match status" value="1"/>
</dbReference>
<feature type="chain" id="PRO_5020466755" evidence="1">
    <location>
        <begin position="19"/>
        <end position="178"/>
    </location>
</feature>
<name>A0A4R4IXJ9_9GAMM</name>
<dbReference type="PANTHER" id="PTHR37625:SF4">
    <property type="entry name" value="OUTER MEMBRANE LIPOPROTEIN"/>
    <property type="match status" value="1"/>
</dbReference>